<organism evidence="3 4">
    <name type="scientific">Thalassiosira oceanica</name>
    <name type="common">Marine diatom</name>
    <dbReference type="NCBI Taxonomy" id="159749"/>
    <lineage>
        <taxon>Eukaryota</taxon>
        <taxon>Sar</taxon>
        <taxon>Stramenopiles</taxon>
        <taxon>Ochrophyta</taxon>
        <taxon>Bacillariophyta</taxon>
        <taxon>Coscinodiscophyceae</taxon>
        <taxon>Thalassiosirophycidae</taxon>
        <taxon>Thalassiosirales</taxon>
        <taxon>Thalassiosiraceae</taxon>
        <taxon>Thalassiosira</taxon>
    </lineage>
</organism>
<feature type="region of interest" description="Disordered" evidence="1">
    <location>
        <begin position="355"/>
        <end position="433"/>
    </location>
</feature>
<keyword evidence="2" id="KW-0812">Transmembrane</keyword>
<protein>
    <submittedName>
        <fullName evidence="3">Uncharacterized protein</fullName>
    </submittedName>
</protein>
<evidence type="ECO:0000256" key="1">
    <source>
        <dbReference type="SAM" id="MobiDB-lite"/>
    </source>
</evidence>
<comment type="caution">
    <text evidence="3">The sequence shown here is derived from an EMBL/GenBank/DDBJ whole genome shotgun (WGS) entry which is preliminary data.</text>
</comment>
<dbReference type="EMBL" id="AGNL01041628">
    <property type="protein sequence ID" value="EJK51439.1"/>
    <property type="molecule type" value="Genomic_DNA"/>
</dbReference>
<sequence length="433" mass="47364">MARPSCAAQHLALAAAFIFPGRRSNVRGNILEGANPLTTYSCTQPPPQTLSYFNPELNATTYQEIPVKVHEIAILYNYELRHASGVEWTDIDQAEAKKGFFQTSKEKVGSFFENLFGSNEDEEEEVEPPQNDGVANEKLAELEMFMVNEMWKELLGDTAMGFEGDSESEKCTGLTIQDDVLNRELQMDEVNVDVGDDTMLEAESPKLNLFEGTKLLGLSSEPSDLVAIDGCASRSDTCTRVLGRTSVAYAGANEYAIVQLILELLQRKMADGTFENGDALSVEFISSDGTASLSETETLTHVTARGTAIPQDAPSEEDNISKYGKLFVSLVAILGIGAIVSRLIKRRRRRKLQKAGEELHEEYSVDDEEVNAAETGKTEEDSGGSSRSSPAPQPQSQEDIKFDIVSSQSGDISRVASETDEFEISLSPTNNSK</sequence>
<keyword evidence="4" id="KW-1185">Reference proteome</keyword>
<evidence type="ECO:0000313" key="4">
    <source>
        <dbReference type="Proteomes" id="UP000266841"/>
    </source>
</evidence>
<dbReference type="OrthoDB" id="10603896at2759"/>
<dbReference type="AlphaFoldDB" id="K0RGK3"/>
<evidence type="ECO:0000256" key="2">
    <source>
        <dbReference type="SAM" id="Phobius"/>
    </source>
</evidence>
<dbReference type="OMA" id="YAGANEY"/>
<feature type="compositionally biased region" description="Low complexity" evidence="1">
    <location>
        <begin position="383"/>
        <end position="397"/>
    </location>
</feature>
<proteinExistence type="predicted"/>
<gene>
    <name evidence="3" type="ORF">THAOC_29385</name>
</gene>
<dbReference type="eggNOG" id="ENOG502QYPM">
    <property type="taxonomic scope" value="Eukaryota"/>
</dbReference>
<feature type="transmembrane region" description="Helical" evidence="2">
    <location>
        <begin position="326"/>
        <end position="344"/>
    </location>
</feature>
<accession>K0RGK3</accession>
<keyword evidence="2" id="KW-0472">Membrane</keyword>
<evidence type="ECO:0000313" key="3">
    <source>
        <dbReference type="EMBL" id="EJK51439.1"/>
    </source>
</evidence>
<dbReference type="Proteomes" id="UP000266841">
    <property type="component" value="Unassembled WGS sequence"/>
</dbReference>
<keyword evidence="2" id="KW-1133">Transmembrane helix</keyword>
<name>K0RGK3_THAOC</name>
<reference evidence="3 4" key="1">
    <citation type="journal article" date="2012" name="Genome Biol.">
        <title>Genome and low-iron response of an oceanic diatom adapted to chronic iron limitation.</title>
        <authorList>
            <person name="Lommer M."/>
            <person name="Specht M."/>
            <person name="Roy A.S."/>
            <person name="Kraemer L."/>
            <person name="Andreson R."/>
            <person name="Gutowska M.A."/>
            <person name="Wolf J."/>
            <person name="Bergner S.V."/>
            <person name="Schilhabel M.B."/>
            <person name="Klostermeier U.C."/>
            <person name="Beiko R.G."/>
            <person name="Rosenstiel P."/>
            <person name="Hippler M."/>
            <person name="Laroche J."/>
        </authorList>
    </citation>
    <scope>NUCLEOTIDE SEQUENCE [LARGE SCALE GENOMIC DNA]</scope>
    <source>
        <strain evidence="3 4">CCMP1005</strain>
    </source>
</reference>